<evidence type="ECO:0000313" key="2">
    <source>
        <dbReference type="EMBL" id="RSN68535.1"/>
    </source>
</evidence>
<reference evidence="2 3" key="1">
    <citation type="submission" date="2018-10" db="EMBL/GenBank/DDBJ databases">
        <title>Co-occurring genomic capacity for anaerobic methane metabolism and dissimilatory sulfite reduction discovered in the Korarchaeota.</title>
        <authorList>
            <person name="Mckay L.J."/>
            <person name="Dlakic M."/>
            <person name="Fields M.W."/>
            <person name="Delmont T.O."/>
            <person name="Eren A.M."/>
            <person name="Jay Z.J."/>
            <person name="Klingelsmith K.B."/>
            <person name="Rusch D.B."/>
            <person name="Inskeep W.P."/>
        </authorList>
    </citation>
    <scope>NUCLEOTIDE SEQUENCE [LARGE SCALE GENOMIC DNA]</scope>
    <source>
        <strain evidence="2 3">WS</strain>
    </source>
</reference>
<dbReference type="EMBL" id="RCOR01000028">
    <property type="protein sequence ID" value="RSN68535.1"/>
    <property type="molecule type" value="Genomic_DNA"/>
</dbReference>
<protein>
    <submittedName>
        <fullName evidence="2">Uncharacterized protein</fullName>
    </submittedName>
</protein>
<keyword evidence="1" id="KW-0812">Transmembrane</keyword>
<accession>A0A429G456</accession>
<dbReference type="AlphaFoldDB" id="A0A429G456"/>
<keyword evidence="1" id="KW-0472">Membrane</keyword>
<gene>
    <name evidence="2" type="ORF">D9Q81_05865</name>
</gene>
<evidence type="ECO:0000256" key="1">
    <source>
        <dbReference type="SAM" id="Phobius"/>
    </source>
</evidence>
<name>A0A429G456_9CREN</name>
<comment type="caution">
    <text evidence="2">The sequence shown here is derived from an EMBL/GenBank/DDBJ whole genome shotgun (WGS) entry which is preliminary data.</text>
</comment>
<keyword evidence="1" id="KW-1133">Transmembrane helix</keyword>
<dbReference type="Proteomes" id="UP000278149">
    <property type="component" value="Unassembled WGS sequence"/>
</dbReference>
<proteinExistence type="predicted"/>
<organism evidence="2 3">
    <name type="scientific">Candidatus Korarchaeum cryptofilum</name>
    <dbReference type="NCBI Taxonomy" id="498846"/>
    <lineage>
        <taxon>Archaea</taxon>
        <taxon>Thermoproteota</taxon>
        <taxon>Candidatus Korarchaeia</taxon>
        <taxon>Candidatus Korarchaeales</taxon>
        <taxon>Candidatus Korarchaeaceae</taxon>
        <taxon>Candidatus Korarchaeum</taxon>
    </lineage>
</organism>
<evidence type="ECO:0000313" key="3">
    <source>
        <dbReference type="Proteomes" id="UP000278149"/>
    </source>
</evidence>
<feature type="transmembrane region" description="Helical" evidence="1">
    <location>
        <begin position="20"/>
        <end position="41"/>
    </location>
</feature>
<sequence length="331" mass="34765">MFAFLISKVKSFRSKTGNIVALAIAFGVGFLFLGPFLAMIINPFSPVPLIESTPVNLRIATEEGSIKVCAVDAMTGSPITSGKIYLLRGNTDVSTFDAIKKGTLKAGTDYFVMTVDSNGCATFAGMSGSATGITYGVIYEPPSFSSTGYPLYVGRVIAYNALDTGLLKTQGSTLMIYKLSEAAVFDPTGTAKGSYTVNTLTFDLSARFGPTSANTAISNVYLYTNRSDSMTDLSIFIGGSEVSMVKLSTLDSSDPRLKNAPSGATYVSASPVIADPLVYDSKVDIRIKGTFTSGATLLLTFVKDANSEHADVSLGTFKVIVNTAGAPGWGS</sequence>